<dbReference type="InterPro" id="IPR029063">
    <property type="entry name" value="SAM-dependent_MTases_sf"/>
</dbReference>
<dbReference type="Gene3D" id="3.40.50.150">
    <property type="entry name" value="Vaccinia Virus protein VP39"/>
    <property type="match status" value="1"/>
</dbReference>
<dbReference type="PANTHER" id="PTHR36112:SF1">
    <property type="entry name" value="RIBOSOMAL RNA SMALL SUBUNIT METHYLTRANSFERASE J"/>
    <property type="match status" value="1"/>
</dbReference>
<name>A0A8D8X4P4_9HEMI</name>
<dbReference type="Pfam" id="PF04445">
    <property type="entry name" value="SAM_MT"/>
    <property type="match status" value="1"/>
</dbReference>
<dbReference type="GO" id="GO:0008990">
    <property type="term" value="F:rRNA (guanine-N2-)-methyltransferase activity"/>
    <property type="evidence" value="ECO:0007669"/>
    <property type="project" value="InterPro"/>
</dbReference>
<sequence length="280" mass="31255">MLFSLEHKCSIMLMCWLGMNFIPGTEGHSTKVRLIGASQSVYNYLEAITKRFGLEHDDDASTEVSLEGDILEAKYKDNPKVHVDFTSGQLAWRQKHGGGEAIARAVGVKSNYHPYVIDATGGFGTDAFILSSHGCKVRLIEKHPLVACLLEDGIRRGGRSLGASFRDNFQFQFGDSLTYLQSLNRSDQTSIPDVIYLDPMFPKSKNTALVKKNIKFLQNVLSHEPANDEALIQVALRTARKRVVVKRPAVAPCLGGLKTNIFVKSKRYRFDIYATHNHII</sequence>
<dbReference type="InterPro" id="IPR007536">
    <property type="entry name" value="16SrRNA_methylTrfase_J"/>
</dbReference>
<dbReference type="HAMAP" id="MF_01523">
    <property type="entry name" value="16SrRNA_methyltr_J"/>
    <property type="match status" value="1"/>
</dbReference>
<proteinExistence type="inferred from homology"/>
<keyword evidence="2" id="KW-0808">Transferase</keyword>
<organism evidence="2">
    <name type="scientific">Cacopsylla melanoneura</name>
    <dbReference type="NCBI Taxonomy" id="428564"/>
    <lineage>
        <taxon>Eukaryota</taxon>
        <taxon>Metazoa</taxon>
        <taxon>Ecdysozoa</taxon>
        <taxon>Arthropoda</taxon>
        <taxon>Hexapoda</taxon>
        <taxon>Insecta</taxon>
        <taxon>Pterygota</taxon>
        <taxon>Neoptera</taxon>
        <taxon>Paraneoptera</taxon>
        <taxon>Hemiptera</taxon>
        <taxon>Sternorrhyncha</taxon>
        <taxon>Psylloidea</taxon>
        <taxon>Psyllidae</taxon>
        <taxon>Psyllinae</taxon>
        <taxon>Cacopsylla</taxon>
    </lineage>
</organism>
<dbReference type="SUPFAM" id="SSF53335">
    <property type="entry name" value="S-adenosyl-L-methionine-dependent methyltransferases"/>
    <property type="match status" value="1"/>
</dbReference>
<protein>
    <submittedName>
        <fullName evidence="2">Ribosomal RNA small subunit methyltransferase J</fullName>
    </submittedName>
</protein>
<feature type="chain" id="PRO_5034552427" evidence="1">
    <location>
        <begin position="28"/>
        <end position="280"/>
    </location>
</feature>
<dbReference type="PANTHER" id="PTHR36112">
    <property type="entry name" value="RIBOSOMAL RNA SMALL SUBUNIT METHYLTRANSFERASE J"/>
    <property type="match status" value="1"/>
</dbReference>
<dbReference type="AlphaFoldDB" id="A0A8D8X4P4"/>
<keyword evidence="2" id="KW-0489">Methyltransferase</keyword>
<reference evidence="2" key="1">
    <citation type="submission" date="2021-05" db="EMBL/GenBank/DDBJ databases">
        <authorList>
            <person name="Alioto T."/>
            <person name="Alioto T."/>
            <person name="Gomez Garrido J."/>
        </authorList>
    </citation>
    <scope>NUCLEOTIDE SEQUENCE</scope>
</reference>
<dbReference type="EMBL" id="HBUF01258564">
    <property type="protein sequence ID" value="CAG6682263.1"/>
    <property type="molecule type" value="Transcribed_RNA"/>
</dbReference>
<accession>A0A8D8X4P4</accession>
<evidence type="ECO:0000256" key="1">
    <source>
        <dbReference type="SAM" id="SignalP"/>
    </source>
</evidence>
<keyword evidence="1" id="KW-0732">Signal</keyword>
<feature type="signal peptide" evidence="1">
    <location>
        <begin position="1"/>
        <end position="27"/>
    </location>
</feature>
<evidence type="ECO:0000313" key="2">
    <source>
        <dbReference type="EMBL" id="CAG6682263.1"/>
    </source>
</evidence>